<feature type="region of interest" description="Disordered" evidence="1">
    <location>
        <begin position="330"/>
        <end position="398"/>
    </location>
</feature>
<gene>
    <name evidence="2" type="ORF">ENH_00022740</name>
</gene>
<dbReference type="Proteomes" id="UP000030754">
    <property type="component" value="Unassembled WGS sequence"/>
</dbReference>
<dbReference type="EMBL" id="HG722525">
    <property type="protein sequence ID" value="CDJ62656.1"/>
    <property type="molecule type" value="Genomic_DNA"/>
</dbReference>
<evidence type="ECO:0000256" key="1">
    <source>
        <dbReference type="SAM" id="MobiDB-lite"/>
    </source>
</evidence>
<organism evidence="2 3">
    <name type="scientific">Eimeria necatrix</name>
    <dbReference type="NCBI Taxonomy" id="51315"/>
    <lineage>
        <taxon>Eukaryota</taxon>
        <taxon>Sar</taxon>
        <taxon>Alveolata</taxon>
        <taxon>Apicomplexa</taxon>
        <taxon>Conoidasida</taxon>
        <taxon>Coccidia</taxon>
        <taxon>Eucoccidiorida</taxon>
        <taxon>Eimeriorina</taxon>
        <taxon>Eimeriidae</taxon>
        <taxon>Eimeria</taxon>
    </lineage>
</organism>
<sequence length="398" mass="43884">MLAQGQLASVSESRSHLLLLPDIRLSHFPFESLPVLRRLFGYRISRDFSLHMFARRMQHHDSISPANQPKRTVAEMHCGFSRESLLLLPEATDCQNLQNMAESGKQKIEEESQVAGLSANDGTATAKNADCPPAFSTLLPPQREPKSDWRPPVVADLLSAKRTSSVDGTPESPPCSSFIPELLCTKAPQAAWALSLNKIVQGSDDINCAIVGMNLMHISLLGLLLMREDPPHCEAYLRQGQQLRPTTSYCDHQILEISKGVQTLLMLSTRGVGTIIAVDDALTDQQKADFTTKFLIEVACTQSQVSCALESLSTAAEKGGRPRFSIKRHLHHKGETSTHGSPLETTLSEYRLDDERSEKEDPATGVRVYGLPWIGRLGCQKGSSKPDSQKPLQPKNRK</sequence>
<dbReference type="AlphaFoldDB" id="U6MF61"/>
<dbReference type="VEuPathDB" id="ToxoDB:ENH_00022740"/>
<name>U6MF61_9EIME</name>
<dbReference type="RefSeq" id="XP_013440018.1">
    <property type="nucleotide sequence ID" value="XM_013584564.1"/>
</dbReference>
<evidence type="ECO:0000313" key="3">
    <source>
        <dbReference type="Proteomes" id="UP000030754"/>
    </source>
</evidence>
<proteinExistence type="predicted"/>
<reference evidence="2" key="1">
    <citation type="submission" date="2013-10" db="EMBL/GenBank/DDBJ databases">
        <title>Genomic analysis of the causative agents of coccidiosis in chickens.</title>
        <authorList>
            <person name="Reid A.J."/>
            <person name="Blake D."/>
            <person name="Billington K."/>
            <person name="Browne H."/>
            <person name="Dunn M."/>
            <person name="Hung S."/>
            <person name="Kawahara F."/>
            <person name="Miranda-Saavedra D."/>
            <person name="Mourier T."/>
            <person name="Nagra H."/>
            <person name="Otto T.D."/>
            <person name="Rawlings N."/>
            <person name="Sanchez A."/>
            <person name="Sanders M."/>
            <person name="Subramaniam C."/>
            <person name="Tay Y."/>
            <person name="Dear P."/>
            <person name="Doerig C."/>
            <person name="Gruber A."/>
            <person name="Parkinson J."/>
            <person name="Shirley M."/>
            <person name="Wan K.L."/>
            <person name="Berriman M."/>
            <person name="Tomley F."/>
            <person name="Pain A."/>
        </authorList>
    </citation>
    <scope>NUCLEOTIDE SEQUENCE [LARGE SCALE GENOMIC DNA]</scope>
    <source>
        <strain evidence="2">Houghton</strain>
    </source>
</reference>
<reference evidence="2" key="2">
    <citation type="submission" date="2013-10" db="EMBL/GenBank/DDBJ databases">
        <authorList>
            <person name="Aslett M."/>
        </authorList>
    </citation>
    <scope>NUCLEOTIDE SEQUENCE [LARGE SCALE GENOMIC DNA]</scope>
    <source>
        <strain evidence="2">Houghton</strain>
    </source>
</reference>
<protein>
    <submittedName>
        <fullName evidence="2">Uncharacterized protein</fullName>
    </submittedName>
</protein>
<keyword evidence="3" id="KW-1185">Reference proteome</keyword>
<evidence type="ECO:0000313" key="2">
    <source>
        <dbReference type="EMBL" id="CDJ62656.1"/>
    </source>
</evidence>
<dbReference type="GeneID" id="25472444"/>
<feature type="compositionally biased region" description="Polar residues" evidence="1">
    <location>
        <begin position="337"/>
        <end position="348"/>
    </location>
</feature>
<accession>U6MF61</accession>
<feature type="compositionally biased region" description="Basic and acidic residues" evidence="1">
    <location>
        <begin position="350"/>
        <end position="362"/>
    </location>
</feature>
<dbReference type="OrthoDB" id="531541at2759"/>